<comment type="caution">
    <text evidence="1">The sequence shown here is derived from an EMBL/GenBank/DDBJ whole genome shotgun (WGS) entry which is preliminary data.</text>
</comment>
<accession>A0A9W6KRU1</accession>
<evidence type="ECO:0000313" key="1">
    <source>
        <dbReference type="EMBL" id="GLL05346.1"/>
    </source>
</evidence>
<name>A0A9W6KRU1_9ACTN</name>
<organism evidence="1 2">
    <name type="scientific">Dactylosporangium matsuzakiense</name>
    <dbReference type="NCBI Taxonomy" id="53360"/>
    <lineage>
        <taxon>Bacteria</taxon>
        <taxon>Bacillati</taxon>
        <taxon>Actinomycetota</taxon>
        <taxon>Actinomycetes</taxon>
        <taxon>Micromonosporales</taxon>
        <taxon>Micromonosporaceae</taxon>
        <taxon>Dactylosporangium</taxon>
    </lineage>
</organism>
<evidence type="ECO:0000313" key="2">
    <source>
        <dbReference type="Proteomes" id="UP001143480"/>
    </source>
</evidence>
<proteinExistence type="predicted"/>
<keyword evidence="2" id="KW-1185">Reference proteome</keyword>
<protein>
    <submittedName>
        <fullName evidence="1">Uncharacterized protein</fullName>
    </submittedName>
</protein>
<dbReference type="EMBL" id="BSFP01000056">
    <property type="protein sequence ID" value="GLL05346.1"/>
    <property type="molecule type" value="Genomic_DNA"/>
</dbReference>
<dbReference type="Proteomes" id="UP001143480">
    <property type="component" value="Unassembled WGS sequence"/>
</dbReference>
<dbReference type="AlphaFoldDB" id="A0A9W6KRU1"/>
<dbReference type="RefSeq" id="WP_261966254.1">
    <property type="nucleotide sequence ID" value="NZ_BAAAXA010000001.1"/>
</dbReference>
<reference evidence="1" key="2">
    <citation type="submission" date="2023-01" db="EMBL/GenBank/DDBJ databases">
        <authorList>
            <person name="Sun Q."/>
            <person name="Evtushenko L."/>
        </authorList>
    </citation>
    <scope>NUCLEOTIDE SEQUENCE</scope>
    <source>
        <strain evidence="1">VKM Ac-1321</strain>
    </source>
</reference>
<gene>
    <name evidence="1" type="ORF">GCM10017581_070930</name>
</gene>
<sequence>MEETRRALKNYDWLMRNRDDVELHWESGTLIWGSGGMDINMVSDPGFTPATAGDIAAPEPRALPAVRPGHISVQEIVAEAMWNSDLQRERGHNVWSEYRDAVPYAYSAIRALEEHGVLPQAEPRNVVRFKRRMPVARFANEAELAERVLAVLEPHFEVEREVFGRHCSGRRLQIDAVLRPRDPGPWKDDNPAFGVEFKLAHQGAFSTYEFTQWARQAVDYTHVEWNGYGPLYVFACPSPIPASGGNDGWLMAHLLGQFGVGELSPRHDEGWALSIHDNHILWSERQGVAAAKRWSLRRKVGGGHR</sequence>
<reference evidence="1" key="1">
    <citation type="journal article" date="2014" name="Int. J. Syst. Evol. Microbiol.">
        <title>Complete genome sequence of Corynebacterium casei LMG S-19264T (=DSM 44701T), isolated from a smear-ripened cheese.</title>
        <authorList>
            <consortium name="US DOE Joint Genome Institute (JGI-PGF)"/>
            <person name="Walter F."/>
            <person name="Albersmeier A."/>
            <person name="Kalinowski J."/>
            <person name="Ruckert C."/>
        </authorList>
    </citation>
    <scope>NUCLEOTIDE SEQUENCE</scope>
    <source>
        <strain evidence="1">VKM Ac-1321</strain>
    </source>
</reference>